<proteinExistence type="predicted"/>
<keyword evidence="1" id="KW-0812">Transmembrane</keyword>
<dbReference type="Pfam" id="PF09586">
    <property type="entry name" value="YfhO"/>
    <property type="match status" value="1"/>
</dbReference>
<comment type="caution">
    <text evidence="2">The sequence shown here is derived from an EMBL/GenBank/DDBJ whole genome shotgun (WGS) entry which is preliminary data.</text>
</comment>
<evidence type="ECO:0000256" key="1">
    <source>
        <dbReference type="SAM" id="Phobius"/>
    </source>
</evidence>
<reference evidence="2 3" key="1">
    <citation type="submission" date="2016-08" db="EMBL/GenBank/DDBJ databases">
        <title>Hymenobacter coccineus sp. nov., Hymenobacter lapidarius sp. nov. and Hymenobacter glacialis sp. nov., isolated from Antarctic soil.</title>
        <authorList>
            <person name="Sedlacek I."/>
            <person name="Kralova S."/>
            <person name="Kyrova K."/>
            <person name="Maslanova I."/>
            <person name="Stankova E."/>
            <person name="Vrbovska V."/>
            <person name="Nemec M."/>
            <person name="Bartak M."/>
            <person name="Svec P."/>
            <person name="Busse H.-J."/>
            <person name="Pantucek R."/>
        </authorList>
    </citation>
    <scope>NUCLEOTIDE SEQUENCE [LARGE SCALE GENOMIC DNA]</scope>
    <source>
        <strain evidence="2 3">CCM 8649</strain>
    </source>
</reference>
<dbReference type="PANTHER" id="PTHR38454:SF1">
    <property type="entry name" value="INTEGRAL MEMBRANE PROTEIN"/>
    <property type="match status" value="1"/>
</dbReference>
<evidence type="ECO:0008006" key="4">
    <source>
        <dbReference type="Google" id="ProtNLM"/>
    </source>
</evidence>
<keyword evidence="3" id="KW-1185">Reference proteome</keyword>
<dbReference type="AlphaFoldDB" id="A0A1G1TG05"/>
<protein>
    <recommendedName>
        <fullName evidence="4">Bacterial membrane protein YfhO</fullName>
    </recommendedName>
</protein>
<dbReference type="PANTHER" id="PTHR38454">
    <property type="entry name" value="INTEGRAL MEMBRANE PROTEIN-RELATED"/>
    <property type="match status" value="1"/>
</dbReference>
<feature type="transmembrane region" description="Helical" evidence="1">
    <location>
        <begin position="387"/>
        <end position="407"/>
    </location>
</feature>
<evidence type="ECO:0000313" key="3">
    <source>
        <dbReference type="Proteomes" id="UP000177506"/>
    </source>
</evidence>
<dbReference type="InterPro" id="IPR018580">
    <property type="entry name" value="Uncharacterised_YfhO"/>
</dbReference>
<dbReference type="Proteomes" id="UP000177506">
    <property type="component" value="Unassembled WGS sequence"/>
</dbReference>
<evidence type="ECO:0000313" key="2">
    <source>
        <dbReference type="EMBL" id="OGX89789.1"/>
    </source>
</evidence>
<feature type="transmembrane region" description="Helical" evidence="1">
    <location>
        <begin position="32"/>
        <end position="53"/>
    </location>
</feature>
<keyword evidence="1" id="KW-0472">Membrane</keyword>
<accession>A0A1G1TG05</accession>
<gene>
    <name evidence="2" type="ORF">BEN49_24495</name>
</gene>
<name>A0A1G1TG05_9BACT</name>
<organism evidence="2 3">
    <name type="scientific">Hymenobacter coccineus</name>
    <dbReference type="NCBI Taxonomy" id="1908235"/>
    <lineage>
        <taxon>Bacteria</taxon>
        <taxon>Pseudomonadati</taxon>
        <taxon>Bacteroidota</taxon>
        <taxon>Cytophagia</taxon>
        <taxon>Cytophagales</taxon>
        <taxon>Hymenobacteraceae</taxon>
        <taxon>Hymenobacter</taxon>
    </lineage>
</organism>
<feature type="transmembrane region" description="Helical" evidence="1">
    <location>
        <begin position="93"/>
        <end position="111"/>
    </location>
</feature>
<feature type="transmembrane region" description="Helical" evidence="1">
    <location>
        <begin position="118"/>
        <end position="135"/>
    </location>
</feature>
<keyword evidence="1" id="KW-1133">Transmembrane helix</keyword>
<dbReference type="OrthoDB" id="9772884at2"/>
<dbReference type="EMBL" id="MDZA01000239">
    <property type="protein sequence ID" value="OGX89789.1"/>
    <property type="molecule type" value="Genomic_DNA"/>
</dbReference>
<sequence>MHPALAKAARAAAGNAAAAPDAPETRERLRQLLYAGAVTAGVLVLAWLASFSFDFAAPVDASLVQGPQNPGGFPAPLIGALRADRADLLRNDVWRGLLFVGLALGTLYFYLKGKLGPGSAAALVALLVLVDLWSVDKRYLGEKNFQPTSIAQSFEPSAADQAVLQDKDLSYRVLNIQNPFNEAQTSYFHKSIGGYHGAKLRRYQDLVEREISPEMQALFSQNGGDFRRTPVLNMLNTRYYLTGNEKQPVIRNPGALGNAWFVRAVQTVATPDAELAAVAAGNPGRTAVVDHVKFPAVQAATYADTTATISLTTYAPDALSYGYNAAQPGTVVFSEVYYADGWNAYLDGKPTPYFRADFVLRAMNVPAGAHKIDFKFEPKEYATGNTVSLISSIGLVLVLLGAGAYVAKRQPEADAA</sequence>